<feature type="transmembrane region" description="Helical" evidence="1">
    <location>
        <begin position="64"/>
        <end position="82"/>
    </location>
</feature>
<keyword evidence="1" id="KW-0812">Transmembrane</keyword>
<protein>
    <recommendedName>
        <fullName evidence="4">Gustatory receptor</fullName>
    </recommendedName>
</protein>
<evidence type="ECO:0000256" key="1">
    <source>
        <dbReference type="SAM" id="Phobius"/>
    </source>
</evidence>
<dbReference type="Proteomes" id="UP000887013">
    <property type="component" value="Unassembled WGS sequence"/>
</dbReference>
<keyword evidence="1" id="KW-0472">Membrane</keyword>
<accession>A0A8X6PRY1</accession>
<keyword evidence="1" id="KW-1133">Transmembrane helix</keyword>
<proteinExistence type="predicted"/>
<dbReference type="AlphaFoldDB" id="A0A8X6PRY1"/>
<gene>
    <name evidence="2" type="primary">AVEN_124541_1</name>
    <name evidence="2" type="ORF">NPIL_602381</name>
</gene>
<feature type="transmembrane region" description="Helical" evidence="1">
    <location>
        <begin position="138"/>
        <end position="157"/>
    </location>
</feature>
<dbReference type="EMBL" id="BMAW01118197">
    <property type="protein sequence ID" value="GFT78492.1"/>
    <property type="molecule type" value="Genomic_DNA"/>
</dbReference>
<feature type="transmembrane region" description="Helical" evidence="1">
    <location>
        <begin position="88"/>
        <end position="110"/>
    </location>
</feature>
<dbReference type="OrthoDB" id="6463705at2759"/>
<keyword evidence="3" id="KW-1185">Reference proteome</keyword>
<name>A0A8X6PRY1_NEPPI</name>
<evidence type="ECO:0008006" key="4">
    <source>
        <dbReference type="Google" id="ProtNLM"/>
    </source>
</evidence>
<comment type="caution">
    <text evidence="2">The sequence shown here is derived from an EMBL/GenBank/DDBJ whole genome shotgun (WGS) entry which is preliminary data.</text>
</comment>
<organism evidence="2 3">
    <name type="scientific">Nephila pilipes</name>
    <name type="common">Giant wood spider</name>
    <name type="synonym">Nephila maculata</name>
    <dbReference type="NCBI Taxonomy" id="299642"/>
    <lineage>
        <taxon>Eukaryota</taxon>
        <taxon>Metazoa</taxon>
        <taxon>Ecdysozoa</taxon>
        <taxon>Arthropoda</taxon>
        <taxon>Chelicerata</taxon>
        <taxon>Arachnida</taxon>
        <taxon>Araneae</taxon>
        <taxon>Araneomorphae</taxon>
        <taxon>Entelegynae</taxon>
        <taxon>Araneoidea</taxon>
        <taxon>Nephilidae</taxon>
        <taxon>Nephila</taxon>
    </lineage>
</organism>
<reference evidence="2" key="1">
    <citation type="submission" date="2020-08" db="EMBL/GenBank/DDBJ databases">
        <title>Multicomponent nature underlies the extraordinary mechanical properties of spider dragline silk.</title>
        <authorList>
            <person name="Kono N."/>
            <person name="Nakamura H."/>
            <person name="Mori M."/>
            <person name="Yoshida Y."/>
            <person name="Ohtoshi R."/>
            <person name="Malay A.D."/>
            <person name="Moran D.A.P."/>
            <person name="Tomita M."/>
            <person name="Numata K."/>
            <person name="Arakawa K."/>
        </authorList>
    </citation>
    <scope>NUCLEOTIDE SEQUENCE</scope>
</reference>
<feature type="transmembrane region" description="Helical" evidence="1">
    <location>
        <begin position="293"/>
        <end position="312"/>
    </location>
</feature>
<feature type="transmembrane region" description="Helical" evidence="1">
    <location>
        <begin position="257"/>
        <end position="281"/>
    </location>
</feature>
<evidence type="ECO:0000313" key="3">
    <source>
        <dbReference type="Proteomes" id="UP000887013"/>
    </source>
</evidence>
<feature type="transmembrane region" description="Helical" evidence="1">
    <location>
        <begin position="197"/>
        <end position="216"/>
    </location>
</feature>
<evidence type="ECO:0000313" key="2">
    <source>
        <dbReference type="EMBL" id="GFT78492.1"/>
    </source>
</evidence>
<sequence length="388" mass="44668">MQYHLIANEMNEDRLRYGAASRRQNHDWCFKYTNKPNTLLRLICWMGFLADSDDTQRGRIASRVFLVTIIMSGIDRTIAYFLEDNLEKMWKVVAIIISNYFVSVLIKYAMIRKRKDLTRFLRLLHKIHPHTQRKEVDIILYCIFSIPIIFAVLNVFSAERGKMANLLSYHYPIHNPLLQILLILVKTSLYNTLHPMFPTLVVLLHCVLCHRVGGLINRLKKEVVRCPSAEFTLSKQVSLLKQKNKIDDALVLLQQVLYLPSFLICMLYFCACCNAVGWLVVGEKNTADAALMVQFALYLANAIFSLLAYMWFVGCLPTEMDAFKDEFCRKVQEKLLVGGKPDDIDYQKGLCERPSFVLSGCDIIHFKRSSILSLSGAVFTYTILLITN</sequence>